<feature type="compositionally biased region" description="Basic residues" evidence="2">
    <location>
        <begin position="243"/>
        <end position="254"/>
    </location>
</feature>
<dbReference type="PANTHER" id="PTHR24637">
    <property type="entry name" value="COLLAGEN"/>
    <property type="match status" value="1"/>
</dbReference>
<accession>A0A0N5CJ76</accession>
<evidence type="ECO:0000313" key="4">
    <source>
        <dbReference type="EMBL" id="VDM94894.1"/>
    </source>
</evidence>
<evidence type="ECO:0000256" key="2">
    <source>
        <dbReference type="SAM" id="MobiDB-lite"/>
    </source>
</evidence>
<dbReference type="Proteomes" id="UP000276776">
    <property type="component" value="Unassembled WGS sequence"/>
</dbReference>
<feature type="region of interest" description="Disordered" evidence="2">
    <location>
        <begin position="236"/>
        <end position="268"/>
    </location>
</feature>
<feature type="region of interest" description="Disordered" evidence="2">
    <location>
        <begin position="290"/>
        <end position="411"/>
    </location>
</feature>
<evidence type="ECO:0000256" key="1">
    <source>
        <dbReference type="ARBA" id="ARBA00022737"/>
    </source>
</evidence>
<protein>
    <submittedName>
        <fullName evidence="6">Col_cuticle_N domain-containing protein</fullName>
    </submittedName>
</protein>
<dbReference type="STRING" id="103827.A0A0N5CJ76"/>
<dbReference type="InterPro" id="IPR008160">
    <property type="entry name" value="Collagen"/>
</dbReference>
<reference evidence="6" key="1">
    <citation type="submission" date="2017-02" db="UniProtKB">
        <authorList>
            <consortium name="WormBaseParasite"/>
        </authorList>
    </citation>
    <scope>IDENTIFICATION</scope>
</reference>
<feature type="transmembrane region" description="Helical" evidence="3">
    <location>
        <begin position="16"/>
        <end position="39"/>
    </location>
</feature>
<evidence type="ECO:0000313" key="6">
    <source>
        <dbReference type="WBParaSite" id="TCLT_0000007101-mRNA-1"/>
    </source>
</evidence>
<dbReference type="PANTHER" id="PTHR24637:SF354">
    <property type="entry name" value="COLLAGEN"/>
    <property type="match status" value="1"/>
</dbReference>
<dbReference type="AlphaFoldDB" id="A0A0N5CJ76"/>
<sequence length="440" mass="47045">MELNSLDEGREKAYQFTIVAAMFTAVLSIITFMALTLIISCSINYTSRNIQNELFLCEESALNYLNYMDTKLYTQNDNAIAKNASIQNVQLNKFDVIFQYLMCSRNSSNCQRKWQRIQRDKNPSNFELPSVSKFRVNYASSLHSVQLRRESGKSIRKQREIALLESEVANLSNDAGENTAYLHNESSQVLNSERGFIYVHDLPFTKKDSDYFVEAINPEIHSAQRDAILVQHDDKRCRCSPRPGHKGLPGRKGLRGPPGAPGAPGYPARLPCLPPTDLKKICADPCPIGKQGKQGPTGLPGDKGAVGVPGSHGKDGKDGEIGPLGPRGPPGIPGLDGDVGDPGFDATPTPFIPGPPGPTGDIGPIGPSGPCGMPGLDGPPGPPGKRGLPGQDGLPGNQGAPGLQGPVGKVGSDGNLGVCPTYCATDGGVFFVKPPDWFED</sequence>
<organism evidence="6">
    <name type="scientific">Thelazia callipaeda</name>
    <name type="common">Oriental eyeworm</name>
    <name type="synonym">Parasitic nematode</name>
    <dbReference type="NCBI Taxonomy" id="103827"/>
    <lineage>
        <taxon>Eukaryota</taxon>
        <taxon>Metazoa</taxon>
        <taxon>Ecdysozoa</taxon>
        <taxon>Nematoda</taxon>
        <taxon>Chromadorea</taxon>
        <taxon>Rhabditida</taxon>
        <taxon>Spirurina</taxon>
        <taxon>Spiruromorpha</taxon>
        <taxon>Thelazioidea</taxon>
        <taxon>Thelaziidae</taxon>
        <taxon>Thelazia</taxon>
    </lineage>
</organism>
<evidence type="ECO:0000256" key="3">
    <source>
        <dbReference type="SAM" id="Phobius"/>
    </source>
</evidence>
<proteinExistence type="predicted"/>
<name>A0A0N5CJ76_THECL</name>
<dbReference type="Pfam" id="PF01391">
    <property type="entry name" value="Collagen"/>
    <property type="match status" value="2"/>
</dbReference>
<keyword evidence="3" id="KW-0812">Transmembrane</keyword>
<reference evidence="4 5" key="2">
    <citation type="submission" date="2018-11" db="EMBL/GenBank/DDBJ databases">
        <authorList>
            <consortium name="Pathogen Informatics"/>
        </authorList>
    </citation>
    <scope>NUCLEOTIDE SEQUENCE [LARGE SCALE GENOMIC DNA]</scope>
</reference>
<feature type="compositionally biased region" description="Low complexity" evidence="2">
    <location>
        <begin position="359"/>
        <end position="376"/>
    </location>
</feature>
<keyword evidence="3" id="KW-0472">Membrane</keyword>
<feature type="compositionally biased region" description="Low complexity" evidence="2">
    <location>
        <begin position="333"/>
        <end position="349"/>
    </location>
</feature>
<evidence type="ECO:0000313" key="5">
    <source>
        <dbReference type="Proteomes" id="UP000276776"/>
    </source>
</evidence>
<dbReference type="OrthoDB" id="10037288at2759"/>
<dbReference type="WBParaSite" id="TCLT_0000007101-mRNA-1">
    <property type="protein sequence ID" value="TCLT_0000007101-mRNA-1"/>
    <property type="gene ID" value="TCLT_0000007101"/>
</dbReference>
<keyword evidence="5" id="KW-1185">Reference proteome</keyword>
<gene>
    <name evidence="4" type="ORF">TCLT_LOCUS72</name>
</gene>
<keyword evidence="1" id="KW-0677">Repeat</keyword>
<keyword evidence="3" id="KW-1133">Transmembrane helix</keyword>
<dbReference type="EMBL" id="UYYF01000004">
    <property type="protein sequence ID" value="VDM94894.1"/>
    <property type="molecule type" value="Genomic_DNA"/>
</dbReference>